<feature type="non-terminal residue" evidence="1">
    <location>
        <position position="104"/>
    </location>
</feature>
<dbReference type="Proteomes" id="UP000267821">
    <property type="component" value="Unassembled WGS sequence"/>
</dbReference>
<accession>A0A3N4M4C2</accession>
<reference evidence="1 2" key="1">
    <citation type="journal article" date="2018" name="Nat. Ecol. Evol.">
        <title>Pezizomycetes genomes reveal the molecular basis of ectomycorrhizal truffle lifestyle.</title>
        <authorList>
            <person name="Murat C."/>
            <person name="Payen T."/>
            <person name="Noel B."/>
            <person name="Kuo A."/>
            <person name="Morin E."/>
            <person name="Chen J."/>
            <person name="Kohler A."/>
            <person name="Krizsan K."/>
            <person name="Balestrini R."/>
            <person name="Da Silva C."/>
            <person name="Montanini B."/>
            <person name="Hainaut M."/>
            <person name="Levati E."/>
            <person name="Barry K.W."/>
            <person name="Belfiori B."/>
            <person name="Cichocki N."/>
            <person name="Clum A."/>
            <person name="Dockter R.B."/>
            <person name="Fauchery L."/>
            <person name="Guy J."/>
            <person name="Iotti M."/>
            <person name="Le Tacon F."/>
            <person name="Lindquist E.A."/>
            <person name="Lipzen A."/>
            <person name="Malagnac F."/>
            <person name="Mello A."/>
            <person name="Molinier V."/>
            <person name="Miyauchi S."/>
            <person name="Poulain J."/>
            <person name="Riccioni C."/>
            <person name="Rubini A."/>
            <person name="Sitrit Y."/>
            <person name="Splivallo R."/>
            <person name="Traeger S."/>
            <person name="Wang M."/>
            <person name="Zifcakova L."/>
            <person name="Wipf D."/>
            <person name="Zambonelli A."/>
            <person name="Paolocci F."/>
            <person name="Nowrousian M."/>
            <person name="Ottonello S."/>
            <person name="Baldrian P."/>
            <person name="Spatafora J.W."/>
            <person name="Henrissat B."/>
            <person name="Nagy L.G."/>
            <person name="Aury J.M."/>
            <person name="Wincker P."/>
            <person name="Grigoriev I.V."/>
            <person name="Bonfante P."/>
            <person name="Martin F.M."/>
        </authorList>
    </citation>
    <scope>NUCLEOTIDE SEQUENCE [LARGE SCALE GENOMIC DNA]</scope>
    <source>
        <strain evidence="1 2">ATCC MYA-4762</strain>
    </source>
</reference>
<protein>
    <submittedName>
        <fullName evidence="1">Uncharacterized protein</fullName>
    </submittedName>
</protein>
<dbReference type="InParanoid" id="A0A3N4M4C2"/>
<keyword evidence="2" id="KW-1185">Reference proteome</keyword>
<sequence>MTSLILLIILDLGLLLFLSYVCKTLILVVPRLFGVLDQLQNIPLVILWNNSSKYISYSKTNPLSSSKTLTETFTFLFFSIPGLSHMHYVKTLLNGLTLQPDLEF</sequence>
<gene>
    <name evidence="1" type="ORF">L211DRAFT_832597</name>
</gene>
<dbReference type="AlphaFoldDB" id="A0A3N4M4C2"/>
<name>A0A3N4M4C2_9PEZI</name>
<evidence type="ECO:0000313" key="1">
    <source>
        <dbReference type="EMBL" id="RPB29890.1"/>
    </source>
</evidence>
<organism evidence="1 2">
    <name type="scientific">Terfezia boudieri ATCC MYA-4762</name>
    <dbReference type="NCBI Taxonomy" id="1051890"/>
    <lineage>
        <taxon>Eukaryota</taxon>
        <taxon>Fungi</taxon>
        <taxon>Dikarya</taxon>
        <taxon>Ascomycota</taxon>
        <taxon>Pezizomycotina</taxon>
        <taxon>Pezizomycetes</taxon>
        <taxon>Pezizales</taxon>
        <taxon>Pezizaceae</taxon>
        <taxon>Terfezia</taxon>
    </lineage>
</organism>
<evidence type="ECO:0000313" key="2">
    <source>
        <dbReference type="Proteomes" id="UP000267821"/>
    </source>
</evidence>
<proteinExistence type="predicted"/>
<dbReference type="EMBL" id="ML121527">
    <property type="protein sequence ID" value="RPB29890.1"/>
    <property type="molecule type" value="Genomic_DNA"/>
</dbReference>